<keyword evidence="5" id="KW-0812">Transmembrane</keyword>
<dbReference type="Pfam" id="PF00168">
    <property type="entry name" value="C2"/>
    <property type="match status" value="1"/>
</dbReference>
<feature type="region of interest" description="Disordered" evidence="15">
    <location>
        <begin position="205"/>
        <end position="289"/>
    </location>
</feature>
<evidence type="ECO:0000313" key="17">
    <source>
        <dbReference type="EMBL" id="OAC98805.1"/>
    </source>
</evidence>
<dbReference type="GO" id="GO:0016298">
    <property type="term" value="F:lipase activity"/>
    <property type="evidence" value="ECO:0007669"/>
    <property type="project" value="TreeGrafter"/>
</dbReference>
<feature type="domain" description="C2" evidence="16">
    <location>
        <begin position="9"/>
        <end position="122"/>
    </location>
</feature>
<dbReference type="Pfam" id="PF01764">
    <property type="entry name" value="Lipase_3"/>
    <property type="match status" value="1"/>
</dbReference>
<feature type="compositionally biased region" description="Basic and acidic residues" evidence="15">
    <location>
        <begin position="827"/>
        <end position="839"/>
    </location>
</feature>
<evidence type="ECO:0000256" key="8">
    <source>
        <dbReference type="ARBA" id="ARBA00022837"/>
    </source>
</evidence>
<keyword evidence="4" id="KW-0597">Phosphoprotein</keyword>
<comment type="subcellular location">
    <subcellularLocation>
        <location evidence="2">Cell membrane</location>
        <topology evidence="2">Multi-pass membrane protein</topology>
    </subcellularLocation>
</comment>
<dbReference type="EMBL" id="AMYB01000009">
    <property type="protein sequence ID" value="OAC98805.1"/>
    <property type="molecule type" value="Genomic_DNA"/>
</dbReference>
<evidence type="ECO:0000256" key="9">
    <source>
        <dbReference type="ARBA" id="ARBA00022963"/>
    </source>
</evidence>
<evidence type="ECO:0000256" key="1">
    <source>
        <dbReference type="ARBA" id="ARBA00001913"/>
    </source>
</evidence>
<keyword evidence="10" id="KW-1133">Transmembrane helix</keyword>
<reference evidence="17 18" key="1">
    <citation type="submission" date="2015-06" db="EMBL/GenBank/DDBJ databases">
        <title>Expansion of signal transduction pathways in fungi by whole-genome duplication.</title>
        <authorList>
            <consortium name="DOE Joint Genome Institute"/>
            <person name="Corrochano L.M."/>
            <person name="Kuo A."/>
            <person name="Marcet-Houben M."/>
            <person name="Polaino S."/>
            <person name="Salamov A."/>
            <person name="Villalobos J.M."/>
            <person name="Alvarez M.I."/>
            <person name="Avalos J."/>
            <person name="Benito E.P."/>
            <person name="Benoit I."/>
            <person name="Burger G."/>
            <person name="Camino L.P."/>
            <person name="Canovas D."/>
            <person name="Cerda-Olmedo E."/>
            <person name="Cheng J.-F."/>
            <person name="Dominguez A."/>
            <person name="Elias M."/>
            <person name="Eslava A.P."/>
            <person name="Glaser F."/>
            <person name="Grimwood J."/>
            <person name="Gutierrez G."/>
            <person name="Heitman J."/>
            <person name="Henrissat B."/>
            <person name="Iturriaga E.A."/>
            <person name="Lang B.F."/>
            <person name="Lavin J.L."/>
            <person name="Lee S."/>
            <person name="Li W."/>
            <person name="Lindquist E."/>
            <person name="Lopez-Garcia S."/>
            <person name="Luque E.M."/>
            <person name="Marcos A.T."/>
            <person name="Martin J."/>
            <person name="Mccluskey K."/>
            <person name="Medina H.R."/>
            <person name="Miralles-Duran A."/>
            <person name="Miyazaki A."/>
            <person name="Munoz-Torres E."/>
            <person name="Oguiza J.A."/>
            <person name="Ohm R."/>
            <person name="Olmedo M."/>
            <person name="Orejas M."/>
            <person name="Ortiz-Castellanos L."/>
            <person name="Pisabarro A.G."/>
            <person name="Rodriguez-Romero J."/>
            <person name="Ruiz-Herrera J."/>
            <person name="Ruiz-Vazquez R."/>
            <person name="Sanz C."/>
            <person name="Schackwitz W."/>
            <person name="Schmutz J."/>
            <person name="Shahriari M."/>
            <person name="Shelest E."/>
            <person name="Silva-Franco F."/>
            <person name="Soanes D."/>
            <person name="Syed K."/>
            <person name="Tagua V.G."/>
            <person name="Talbot N.J."/>
            <person name="Thon M."/>
            <person name="De Vries R.P."/>
            <person name="Wiebenga A."/>
            <person name="Yadav J.S."/>
            <person name="Braun E.L."/>
            <person name="Baker S."/>
            <person name="Garre V."/>
            <person name="Horwitz B."/>
            <person name="Torres-Martinez S."/>
            <person name="Idnurm A."/>
            <person name="Herrera-Estrella A."/>
            <person name="Gabaldon T."/>
            <person name="Grigoriev I.V."/>
        </authorList>
    </citation>
    <scope>NUCLEOTIDE SEQUENCE [LARGE SCALE GENOMIC DNA]</scope>
    <source>
        <strain evidence="17 18">CBS 277.49</strain>
    </source>
</reference>
<feature type="compositionally biased region" description="Basic and acidic residues" evidence="15">
    <location>
        <begin position="775"/>
        <end position="799"/>
    </location>
</feature>
<evidence type="ECO:0000256" key="7">
    <source>
        <dbReference type="ARBA" id="ARBA00022801"/>
    </source>
</evidence>
<accession>A0A168HHY1</accession>
<proteinExistence type="predicted"/>
<evidence type="ECO:0000256" key="3">
    <source>
        <dbReference type="ARBA" id="ARBA00022475"/>
    </source>
</evidence>
<evidence type="ECO:0000256" key="10">
    <source>
        <dbReference type="ARBA" id="ARBA00022989"/>
    </source>
</evidence>
<evidence type="ECO:0000256" key="4">
    <source>
        <dbReference type="ARBA" id="ARBA00022553"/>
    </source>
</evidence>
<dbReference type="OrthoDB" id="438440at2759"/>
<dbReference type="GO" id="GO:0019369">
    <property type="term" value="P:arachidonate metabolic process"/>
    <property type="evidence" value="ECO:0007669"/>
    <property type="project" value="TreeGrafter"/>
</dbReference>
<comment type="catalytic activity">
    <reaction evidence="13">
        <text>a 1,2-diacyl-sn-glycerol + H2O = a 2-acylglycerol + a fatty acid + H(+)</text>
        <dbReference type="Rhea" id="RHEA:33275"/>
        <dbReference type="ChEBI" id="CHEBI:15377"/>
        <dbReference type="ChEBI" id="CHEBI:15378"/>
        <dbReference type="ChEBI" id="CHEBI:17389"/>
        <dbReference type="ChEBI" id="CHEBI:17815"/>
        <dbReference type="ChEBI" id="CHEBI:28868"/>
        <dbReference type="EC" id="3.1.1.116"/>
    </reaction>
    <physiologicalReaction direction="left-to-right" evidence="13">
        <dbReference type="Rhea" id="RHEA:33276"/>
    </physiologicalReaction>
</comment>
<gene>
    <name evidence="17" type="ORF">MUCCIDRAFT_167246</name>
</gene>
<keyword evidence="18" id="KW-1185">Reference proteome</keyword>
<sequence length="839" mass="93643">MSTSNEPDELPPVPCPLGNNTTPLSTGKLRIQILSCFLNVKVKRPYVIITLGDEKYQTSVSEFKEGRWNECFEFTVTFHSQLFGTIQLDLYDNYTIYPDKHVGRAEIRLSTLESMPETFMSYYEIWDKKLSTGASSSIGRERAAVNNVGALQAKISYRYLRTSNVIDQGQDLGQIKEVREAPPGSTDLLTEEQLAAEFKRHLQFQRERKKTNKGGINFKKYEEQSNAADQEEGLEYPDESDYSDYGGQTHLSDGSDSEAEEGSLMQPLRMSKKRADTASYGGISNANDNEEDEFGEMVAAPEPNTVRKSTSWLNFSASTADINAKPKSRQVLAPTSSSASIKTTSSANESKKSNGSWMGATDTSQVIRTIGKLLATFGQGFELTNMQVLTGFTVLEKFYSDLPRNRSWDIVENLSDVDMGARFWKFSIASYGWKGLNFIGRGNGIFSDAMREHSDAKSIIEYLTIPKEDLLAYEFRSAEAFRPSYFIARDRFTNSIVLSIRGTMSIMDTLTDLVCEYEPWKGGFIHSGMKNSAMWFFRHVAPQLIAYSNEHSTTGLIIVGHSLGASTAAILTIILTDYIEEFRQGKEEFTLKCYGYAPACGLSLDLAEKYKDIIQSFVFADDMVSKLSYGSMMDVKELIIASSEAVRSMGVGEILWSGGAEDEKWKAAFKQIAEVRKRCLDSLENPRLYVAGQIYQFWLDPTPSNDTRIVIEKTTATKVCNEVVVKKSIMLDHLPTNFDVAFRRARETLMMEGSSIVPPEKKSSADGVLDPVPSEGKEHAGLDKDVQQIHKDDDSDKHTKPLATDENDHPIWGSIAKLGLQGTTDRTGGEGKILDDEAR</sequence>
<feature type="compositionally biased region" description="Acidic residues" evidence="15">
    <location>
        <begin position="229"/>
        <end position="242"/>
    </location>
</feature>
<evidence type="ECO:0000313" key="18">
    <source>
        <dbReference type="Proteomes" id="UP000077051"/>
    </source>
</evidence>
<evidence type="ECO:0000256" key="6">
    <source>
        <dbReference type="ARBA" id="ARBA00022723"/>
    </source>
</evidence>
<dbReference type="InterPro" id="IPR029058">
    <property type="entry name" value="AB_hydrolase_fold"/>
</dbReference>
<dbReference type="PANTHER" id="PTHR45792">
    <property type="entry name" value="DIACYLGLYCEROL LIPASE HOMOLOG-RELATED"/>
    <property type="match status" value="1"/>
</dbReference>
<dbReference type="CDD" id="cd00030">
    <property type="entry name" value="C2"/>
    <property type="match status" value="1"/>
</dbReference>
<dbReference type="CDD" id="cd00519">
    <property type="entry name" value="Lipase_3"/>
    <property type="match status" value="1"/>
</dbReference>
<keyword evidence="11" id="KW-0443">Lipid metabolism</keyword>
<keyword evidence="12" id="KW-0472">Membrane</keyword>
<evidence type="ECO:0000256" key="13">
    <source>
        <dbReference type="ARBA" id="ARBA00024531"/>
    </source>
</evidence>
<dbReference type="SMART" id="SM00239">
    <property type="entry name" value="C2"/>
    <property type="match status" value="1"/>
</dbReference>
<evidence type="ECO:0000256" key="15">
    <source>
        <dbReference type="SAM" id="MobiDB-lite"/>
    </source>
</evidence>
<keyword evidence="9" id="KW-0442">Lipid degradation</keyword>
<dbReference type="PANTHER" id="PTHR45792:SF8">
    <property type="entry name" value="DIACYLGLYCEROL LIPASE-ALPHA"/>
    <property type="match status" value="1"/>
</dbReference>
<dbReference type="InterPro" id="IPR035892">
    <property type="entry name" value="C2_domain_sf"/>
</dbReference>
<dbReference type="VEuPathDB" id="FungiDB:MUCCIDRAFT_167246"/>
<dbReference type="GO" id="GO:0046340">
    <property type="term" value="P:diacylglycerol catabolic process"/>
    <property type="evidence" value="ECO:0007669"/>
    <property type="project" value="TreeGrafter"/>
</dbReference>
<keyword evidence="8" id="KW-0106">Calcium</keyword>
<keyword evidence="3" id="KW-1003">Cell membrane</keyword>
<evidence type="ECO:0000256" key="12">
    <source>
        <dbReference type="ARBA" id="ARBA00023136"/>
    </source>
</evidence>
<dbReference type="EC" id="3.1.1.116" evidence="14"/>
<dbReference type="SUPFAM" id="SSF49562">
    <property type="entry name" value="C2 domain (Calcium/lipid-binding domain, CaLB)"/>
    <property type="match status" value="1"/>
</dbReference>
<organism evidence="17 18">
    <name type="scientific">Mucor lusitanicus CBS 277.49</name>
    <dbReference type="NCBI Taxonomy" id="747725"/>
    <lineage>
        <taxon>Eukaryota</taxon>
        <taxon>Fungi</taxon>
        <taxon>Fungi incertae sedis</taxon>
        <taxon>Mucoromycota</taxon>
        <taxon>Mucoromycotina</taxon>
        <taxon>Mucoromycetes</taxon>
        <taxon>Mucorales</taxon>
        <taxon>Mucorineae</taxon>
        <taxon>Mucoraceae</taxon>
        <taxon>Mucor</taxon>
    </lineage>
</organism>
<dbReference type="Proteomes" id="UP000077051">
    <property type="component" value="Unassembled WGS sequence"/>
</dbReference>
<evidence type="ECO:0000256" key="2">
    <source>
        <dbReference type="ARBA" id="ARBA00004651"/>
    </source>
</evidence>
<evidence type="ECO:0000256" key="11">
    <source>
        <dbReference type="ARBA" id="ARBA00023098"/>
    </source>
</evidence>
<dbReference type="InterPro" id="IPR002921">
    <property type="entry name" value="Fungal_lipase-type"/>
</dbReference>
<comment type="caution">
    <text evidence="17">The sequence shown here is derived from an EMBL/GenBank/DDBJ whole genome shotgun (WGS) entry which is preliminary data.</text>
</comment>
<name>A0A168HHY1_MUCCL</name>
<keyword evidence="7" id="KW-0378">Hydrolase</keyword>
<dbReference type="Gene3D" id="2.60.40.150">
    <property type="entry name" value="C2 domain"/>
    <property type="match status" value="1"/>
</dbReference>
<keyword evidence="6" id="KW-0479">Metal-binding</keyword>
<feature type="region of interest" description="Disordered" evidence="15">
    <location>
        <begin position="755"/>
        <end position="839"/>
    </location>
</feature>
<evidence type="ECO:0000259" key="16">
    <source>
        <dbReference type="PROSITE" id="PS50004"/>
    </source>
</evidence>
<dbReference type="PROSITE" id="PS50004">
    <property type="entry name" value="C2"/>
    <property type="match status" value="1"/>
</dbReference>
<dbReference type="GO" id="GO:0046872">
    <property type="term" value="F:metal ion binding"/>
    <property type="evidence" value="ECO:0007669"/>
    <property type="project" value="UniProtKB-KW"/>
</dbReference>
<comment type="cofactor">
    <cofactor evidence="1">
        <name>Ca(2+)</name>
        <dbReference type="ChEBI" id="CHEBI:29108"/>
    </cofactor>
</comment>
<dbReference type="GO" id="GO:0005886">
    <property type="term" value="C:plasma membrane"/>
    <property type="evidence" value="ECO:0007669"/>
    <property type="project" value="UniProtKB-SubCell"/>
</dbReference>
<dbReference type="SUPFAM" id="SSF53474">
    <property type="entry name" value="alpha/beta-Hydrolases"/>
    <property type="match status" value="1"/>
</dbReference>
<feature type="region of interest" description="Disordered" evidence="15">
    <location>
        <begin position="325"/>
        <end position="359"/>
    </location>
</feature>
<dbReference type="InterPro" id="IPR000008">
    <property type="entry name" value="C2_dom"/>
</dbReference>
<dbReference type="InterPro" id="IPR052214">
    <property type="entry name" value="DAG_Lipase-Related"/>
</dbReference>
<evidence type="ECO:0000256" key="5">
    <source>
        <dbReference type="ARBA" id="ARBA00022692"/>
    </source>
</evidence>
<dbReference type="AlphaFoldDB" id="A0A168HHY1"/>
<feature type="compositionally biased region" description="Low complexity" evidence="15">
    <location>
        <begin position="333"/>
        <end position="347"/>
    </location>
</feature>
<protein>
    <recommendedName>
        <fullName evidence="14">sn-1-specific diacylglycerol lipase</fullName>
        <ecNumber evidence="14">3.1.1.116</ecNumber>
    </recommendedName>
</protein>
<dbReference type="Gene3D" id="3.40.50.1820">
    <property type="entry name" value="alpha/beta hydrolase"/>
    <property type="match status" value="1"/>
</dbReference>
<evidence type="ECO:0000256" key="14">
    <source>
        <dbReference type="ARBA" id="ARBA00026104"/>
    </source>
</evidence>